<evidence type="ECO:0000313" key="1">
    <source>
        <dbReference type="EMBL" id="KAJ8000419.1"/>
    </source>
</evidence>
<comment type="caution">
    <text evidence="1">The sequence shown here is derived from an EMBL/GenBank/DDBJ whole genome shotgun (WGS) entry which is preliminary data.</text>
</comment>
<sequence>MTSQAVLGSSPPGQNLKKEKLMRDPCSAPNPNFNPVGTPSVQENIIQPSDHSNDRIREKGEKKRNWERKRERRREHPGNRSSAHPEPNSSSSDGEAWQEARSWRREKAKRGRRHCGSNRDKEAREMQGGERGEREKMDLQSIGSDDGKKDVSLENGSGVENRRSKKDGGRSSQRQEMAGSMSHSLDGSTSLVEEAEKEGPITKGSLMFIHPDCLNQWIKSSDTRCCELCQYYFIMETHLKPLHKWEKLQMSTNERRKIWCSVMFHMVSISCVLWSLYVLIHRTLHEINMGRNTGQEHPNP</sequence>
<reference evidence="1" key="1">
    <citation type="submission" date="2021-05" db="EMBL/GenBank/DDBJ databases">
        <authorList>
            <person name="Pan Q."/>
            <person name="Jouanno E."/>
            <person name="Zahm M."/>
            <person name="Klopp C."/>
            <person name="Cabau C."/>
            <person name="Louis A."/>
            <person name="Berthelot C."/>
            <person name="Parey E."/>
            <person name="Roest Crollius H."/>
            <person name="Montfort J."/>
            <person name="Robinson-Rechavi M."/>
            <person name="Bouchez O."/>
            <person name="Lampietro C."/>
            <person name="Lopez Roques C."/>
            <person name="Donnadieu C."/>
            <person name="Postlethwait J."/>
            <person name="Bobe J."/>
            <person name="Dillon D."/>
            <person name="Chandos A."/>
            <person name="von Hippel F."/>
            <person name="Guiguen Y."/>
        </authorList>
    </citation>
    <scope>NUCLEOTIDE SEQUENCE</scope>
    <source>
        <strain evidence="1">YG-Jan2019</strain>
    </source>
</reference>
<organism evidence="1 2">
    <name type="scientific">Dallia pectoralis</name>
    <name type="common">Alaska blackfish</name>
    <dbReference type="NCBI Taxonomy" id="75939"/>
    <lineage>
        <taxon>Eukaryota</taxon>
        <taxon>Metazoa</taxon>
        <taxon>Chordata</taxon>
        <taxon>Craniata</taxon>
        <taxon>Vertebrata</taxon>
        <taxon>Euteleostomi</taxon>
        <taxon>Actinopterygii</taxon>
        <taxon>Neopterygii</taxon>
        <taxon>Teleostei</taxon>
        <taxon>Protacanthopterygii</taxon>
        <taxon>Esociformes</taxon>
        <taxon>Umbridae</taxon>
        <taxon>Dallia</taxon>
    </lineage>
</organism>
<keyword evidence="2" id="KW-1185">Reference proteome</keyword>
<dbReference type="EMBL" id="CM055742">
    <property type="protein sequence ID" value="KAJ8000419.1"/>
    <property type="molecule type" value="Genomic_DNA"/>
</dbReference>
<accession>A0ACC2G9Q0</accession>
<dbReference type="Proteomes" id="UP001157502">
    <property type="component" value="Chromosome 15"/>
</dbReference>
<evidence type="ECO:0000313" key="2">
    <source>
        <dbReference type="Proteomes" id="UP001157502"/>
    </source>
</evidence>
<proteinExistence type="predicted"/>
<protein>
    <submittedName>
        <fullName evidence="1">Uncharacterized protein</fullName>
    </submittedName>
</protein>
<gene>
    <name evidence="1" type="ORF">DPEC_G00179940</name>
</gene>
<name>A0ACC2G9Q0_DALPE</name>